<keyword evidence="1" id="KW-0472">Membrane</keyword>
<organism evidence="2 3">
    <name type="scientific">Brumimicrobium glaciale</name>
    <dbReference type="NCBI Taxonomy" id="200475"/>
    <lineage>
        <taxon>Bacteria</taxon>
        <taxon>Pseudomonadati</taxon>
        <taxon>Bacteroidota</taxon>
        <taxon>Flavobacteriia</taxon>
        <taxon>Flavobacteriales</taxon>
        <taxon>Crocinitomicaceae</taxon>
        <taxon>Brumimicrobium</taxon>
    </lineage>
</organism>
<dbReference type="EMBL" id="SETE01000001">
    <property type="protein sequence ID" value="RYM35930.1"/>
    <property type="molecule type" value="Genomic_DNA"/>
</dbReference>
<gene>
    <name evidence="2" type="ORF">ERX46_02750</name>
</gene>
<dbReference type="Proteomes" id="UP000293952">
    <property type="component" value="Unassembled WGS sequence"/>
</dbReference>
<feature type="transmembrane region" description="Helical" evidence="1">
    <location>
        <begin position="12"/>
        <end position="29"/>
    </location>
</feature>
<sequence length="108" mass="12948">MILKKQSIFLKIIISICFILGTINLWSFYDPFIAFEIIESWEILDMINRILGLFYAIAVIITLIRIWKNTKCEKEERNMWFFLTILFPLLFGTIYIWSKENEISSRSI</sequence>
<evidence type="ECO:0000313" key="2">
    <source>
        <dbReference type="EMBL" id="RYM35930.1"/>
    </source>
</evidence>
<keyword evidence="1" id="KW-1133">Transmembrane helix</keyword>
<proteinExistence type="predicted"/>
<name>A0A4Q4KQY1_9FLAO</name>
<accession>A0A4Q4KQY1</accession>
<dbReference type="AlphaFoldDB" id="A0A4Q4KQY1"/>
<feature type="transmembrane region" description="Helical" evidence="1">
    <location>
        <begin position="79"/>
        <end position="98"/>
    </location>
</feature>
<reference evidence="2 3" key="1">
    <citation type="submission" date="2019-02" db="EMBL/GenBank/DDBJ databases">
        <title>Genome sequence of the sea-ice species Brumimicrobium glaciale.</title>
        <authorList>
            <person name="Bowman J.P."/>
        </authorList>
    </citation>
    <scope>NUCLEOTIDE SEQUENCE [LARGE SCALE GENOMIC DNA]</scope>
    <source>
        <strain evidence="2 3">IC156</strain>
    </source>
</reference>
<dbReference type="RefSeq" id="WP_130092296.1">
    <property type="nucleotide sequence ID" value="NZ_SETE01000001.1"/>
</dbReference>
<keyword evidence="1" id="KW-0812">Transmembrane</keyword>
<comment type="caution">
    <text evidence="2">The sequence shown here is derived from an EMBL/GenBank/DDBJ whole genome shotgun (WGS) entry which is preliminary data.</text>
</comment>
<feature type="transmembrane region" description="Helical" evidence="1">
    <location>
        <begin position="49"/>
        <end position="67"/>
    </location>
</feature>
<protein>
    <submittedName>
        <fullName evidence="2">Uncharacterized protein</fullName>
    </submittedName>
</protein>
<evidence type="ECO:0000256" key="1">
    <source>
        <dbReference type="SAM" id="Phobius"/>
    </source>
</evidence>
<keyword evidence="3" id="KW-1185">Reference proteome</keyword>
<evidence type="ECO:0000313" key="3">
    <source>
        <dbReference type="Proteomes" id="UP000293952"/>
    </source>
</evidence>